<dbReference type="Pfam" id="PF00149">
    <property type="entry name" value="Metallophos"/>
    <property type="match status" value="1"/>
</dbReference>
<accession>A0AAW5JQR9</accession>
<dbReference type="Gene3D" id="3.90.780.10">
    <property type="entry name" value="5'-Nucleotidase, C-terminal domain"/>
    <property type="match status" value="1"/>
</dbReference>
<gene>
    <name evidence="5" type="ORF">NE579_12345</name>
</gene>
<dbReference type="SUPFAM" id="SSF56300">
    <property type="entry name" value="Metallo-dependent phosphatases"/>
    <property type="match status" value="1"/>
</dbReference>
<evidence type="ECO:0000256" key="1">
    <source>
        <dbReference type="ARBA" id="ARBA00022729"/>
    </source>
</evidence>
<evidence type="ECO:0000256" key="2">
    <source>
        <dbReference type="RuleBase" id="RU362119"/>
    </source>
</evidence>
<dbReference type="SUPFAM" id="SSF55816">
    <property type="entry name" value="5'-nucleotidase (syn. UDP-sugar hydrolase), C-terminal domain"/>
    <property type="match status" value="1"/>
</dbReference>
<dbReference type="InterPro" id="IPR036907">
    <property type="entry name" value="5'-Nucleotdase_C_sf"/>
</dbReference>
<reference evidence="5" key="1">
    <citation type="submission" date="2022-06" db="EMBL/GenBank/DDBJ databases">
        <title>Isolation of gut microbiota from human fecal samples.</title>
        <authorList>
            <person name="Pamer E.G."/>
            <person name="Barat B."/>
            <person name="Waligurski E."/>
            <person name="Medina S."/>
            <person name="Paddock L."/>
            <person name="Mostad J."/>
        </authorList>
    </citation>
    <scope>NUCLEOTIDE SEQUENCE</scope>
    <source>
        <strain evidence="5">DFI.9.91</strain>
    </source>
</reference>
<evidence type="ECO:0000259" key="4">
    <source>
        <dbReference type="Pfam" id="PF02872"/>
    </source>
</evidence>
<dbReference type="InterPro" id="IPR006146">
    <property type="entry name" value="5'-Nucleotdase_CS"/>
</dbReference>
<keyword evidence="2" id="KW-0378">Hydrolase</keyword>
<feature type="domain" description="5'-Nucleotidase C-terminal" evidence="4">
    <location>
        <begin position="365"/>
        <end position="508"/>
    </location>
</feature>
<dbReference type="PANTHER" id="PTHR11575:SF6">
    <property type="entry name" value="2',3'-CYCLIC-NUCLEOTIDE 2'-PHOSPHODIESTERASE_3'-NUCLEOTIDASE"/>
    <property type="match status" value="1"/>
</dbReference>
<dbReference type="InterPro" id="IPR008334">
    <property type="entry name" value="5'-Nucleotdase_C"/>
</dbReference>
<protein>
    <submittedName>
        <fullName evidence="5">5'-nucleotidase C-terminal domain-containing protein</fullName>
    </submittedName>
</protein>
<dbReference type="GO" id="GO:0046872">
    <property type="term" value="F:metal ion binding"/>
    <property type="evidence" value="ECO:0007669"/>
    <property type="project" value="InterPro"/>
</dbReference>
<dbReference type="InterPro" id="IPR029052">
    <property type="entry name" value="Metallo-depent_PP-like"/>
</dbReference>
<dbReference type="GO" id="GO:0009166">
    <property type="term" value="P:nucleotide catabolic process"/>
    <property type="evidence" value="ECO:0007669"/>
    <property type="project" value="InterPro"/>
</dbReference>
<dbReference type="InterPro" id="IPR006179">
    <property type="entry name" value="5_nucleotidase/apyrase"/>
</dbReference>
<evidence type="ECO:0000259" key="3">
    <source>
        <dbReference type="Pfam" id="PF00149"/>
    </source>
</evidence>
<dbReference type="AlphaFoldDB" id="A0AAW5JQR9"/>
<keyword evidence="2" id="KW-0547">Nucleotide-binding</keyword>
<dbReference type="GO" id="GO:0016788">
    <property type="term" value="F:hydrolase activity, acting on ester bonds"/>
    <property type="evidence" value="ECO:0007669"/>
    <property type="project" value="InterPro"/>
</dbReference>
<name>A0AAW5JQR9_9FIRM</name>
<comment type="similarity">
    <text evidence="2">Belongs to the 5'-nucleotidase family.</text>
</comment>
<feature type="domain" description="Calcineurin-like phosphoesterase" evidence="3">
    <location>
        <begin position="37"/>
        <end position="262"/>
    </location>
</feature>
<dbReference type="PROSITE" id="PS00786">
    <property type="entry name" value="5_NUCLEOTIDASE_2"/>
    <property type="match status" value="1"/>
</dbReference>
<proteinExistence type="inferred from homology"/>
<feature type="chain" id="PRO_5043089441" evidence="2">
    <location>
        <begin position="30"/>
        <end position="725"/>
    </location>
</feature>
<comment type="caution">
    <text evidence="5">The sequence shown here is derived from an EMBL/GenBank/DDBJ whole genome shotgun (WGS) entry which is preliminary data.</text>
</comment>
<organism evidence="5 6">
    <name type="scientific">Intestinimonas massiliensis</name>
    <name type="common">ex Afouda et al. 2020</name>
    <dbReference type="NCBI Taxonomy" id="1673721"/>
    <lineage>
        <taxon>Bacteria</taxon>
        <taxon>Bacillati</taxon>
        <taxon>Bacillota</taxon>
        <taxon>Clostridia</taxon>
        <taxon>Eubacteriales</taxon>
        <taxon>Intestinimonas</taxon>
    </lineage>
</organism>
<dbReference type="Proteomes" id="UP001204562">
    <property type="component" value="Unassembled WGS sequence"/>
</dbReference>
<dbReference type="Gene3D" id="3.60.21.10">
    <property type="match status" value="1"/>
</dbReference>
<evidence type="ECO:0000313" key="6">
    <source>
        <dbReference type="Proteomes" id="UP001204562"/>
    </source>
</evidence>
<feature type="signal peptide" evidence="2">
    <location>
        <begin position="1"/>
        <end position="29"/>
    </location>
</feature>
<dbReference type="Pfam" id="PF02872">
    <property type="entry name" value="5_nucleotid_C"/>
    <property type="match status" value="1"/>
</dbReference>
<dbReference type="GO" id="GO:0000166">
    <property type="term" value="F:nucleotide binding"/>
    <property type="evidence" value="ECO:0007669"/>
    <property type="project" value="UniProtKB-KW"/>
</dbReference>
<dbReference type="PANTHER" id="PTHR11575">
    <property type="entry name" value="5'-NUCLEOTIDASE-RELATED"/>
    <property type="match status" value="1"/>
</dbReference>
<dbReference type="InterPro" id="IPR004843">
    <property type="entry name" value="Calcineurin-like_PHP"/>
</dbReference>
<dbReference type="EMBL" id="JANFYS010000027">
    <property type="protein sequence ID" value="MCQ4771247.1"/>
    <property type="molecule type" value="Genomic_DNA"/>
</dbReference>
<evidence type="ECO:0000313" key="5">
    <source>
        <dbReference type="EMBL" id="MCQ4771247.1"/>
    </source>
</evidence>
<sequence>MKQKRLSQSLLAVLMAVALLISLIPAALAAEGGKHITILGTSDMHGNIWGYSYEDNKESANNGMARLYTYIQQVRAENPNTILIDAGDDIQGTIMTDDIYNKTPDEAHPVIAAMNYMGYDAMTLGNHEFNWGIPTMQKIVGQAEFPVLAANVKGTDGKLVTGAGWTIVEKDGVKVAVIGVVTPDVPIWDGGKEGIDGCTYEAASAAVKAAIAEIGTQADLIVVSAHMGLYAEFDEENGSDSAQKILDDNPEIDVLQVAHNHVVVNEKQGNLVIGGVRNGGRDIARFDLTLDADNNIVDSTVEIVDMADITPSQEIRSIALVAEAHQKTIDFINGGGSGEDGQSGAALGVTTAKFQPENEIAGLPEGKLRDTAVMDLINQIQLENSGADVSAAALFKDTSDLPAGDINYGNIFDIYKFDNTLYRVTVTGKELKAYMEWAAACYNQWVPGDINISFDPEYPGYLYDMFAGVDYEIDLSQPKGARIKNVMFKGKPLTDEQTLTLAVNNYRYSSALKSQGLVEGKKEWESSNSIRDMIVAYFAEHSPVAPAVDNNWKIVGVDLSVDDPRRQEIIDLVNAGRLDAPYDKSYNLNDYDAILASAKPAGNVSVNGEVVGSAFTYQIEGGATYYRLRDVACALKDTAAAFNVEWNGQVVVTKGAAYTVEPIENPAMIPAVTETTLSVLADGQSVEVSAALLSPGYHCVTAEGLSALLGLTVTEADGMLTIIAQ</sequence>
<dbReference type="GO" id="GO:0030288">
    <property type="term" value="C:outer membrane-bounded periplasmic space"/>
    <property type="evidence" value="ECO:0007669"/>
    <property type="project" value="TreeGrafter"/>
</dbReference>
<keyword evidence="1 2" id="KW-0732">Signal</keyword>
<dbReference type="RefSeq" id="WP_256304477.1">
    <property type="nucleotide sequence ID" value="NZ_JANFYS010000027.1"/>
</dbReference>
<dbReference type="PRINTS" id="PR01607">
    <property type="entry name" value="APYRASEFAMLY"/>
</dbReference>